<evidence type="ECO:0008006" key="3">
    <source>
        <dbReference type="Google" id="ProtNLM"/>
    </source>
</evidence>
<dbReference type="PATRIC" id="fig|1261658.3.peg.860"/>
<dbReference type="SUPFAM" id="SSF53448">
    <property type="entry name" value="Nucleotide-diphospho-sugar transferases"/>
    <property type="match status" value="1"/>
</dbReference>
<dbReference type="Proteomes" id="UP000078358">
    <property type="component" value="Unassembled WGS sequence"/>
</dbReference>
<dbReference type="GO" id="GO:0016757">
    <property type="term" value="F:glycosyltransferase activity"/>
    <property type="evidence" value="ECO:0007669"/>
    <property type="project" value="InterPro"/>
</dbReference>
<comment type="caution">
    <text evidence="1">The sequence shown here is derived from an EMBL/GenBank/DDBJ whole genome shotgun (WGS) entry which is preliminary data.</text>
</comment>
<dbReference type="AlphaFoldDB" id="A0A179D100"/>
<dbReference type="Gene3D" id="3.90.550.10">
    <property type="entry name" value="Spore Coat Polysaccharide Biosynthesis Protein SpsA, Chain A"/>
    <property type="match status" value="1"/>
</dbReference>
<accession>A0A179D100</accession>
<sequence length="162" mass="19351">MKYKIVGLLEHYNKILYLDVDMFINGSLDKLFESDKPVWQGVHNFKERLITWKSIPKNLEEYYLRDIKSFKHYIKPNSGLLYFTDVIDHKKAIQDARRFICDLIDYYSSMLDELSITFMLGKQNIEPDYLDNTIYNVLPYKKLTTIVKLYISIGILNHRKIQ</sequence>
<proteinExistence type="predicted"/>
<dbReference type="InterPro" id="IPR029044">
    <property type="entry name" value="Nucleotide-diphossugar_trans"/>
</dbReference>
<name>A0A179D100_BIBTR</name>
<gene>
    <name evidence="1" type="ORF">F480_04275</name>
</gene>
<protein>
    <recommendedName>
        <fullName evidence="3">Glycosyl transferase</fullName>
    </recommendedName>
</protein>
<organism evidence="1 2">
    <name type="scientific">Bibersteinia trehalosi Y31</name>
    <dbReference type="NCBI Taxonomy" id="1261658"/>
    <lineage>
        <taxon>Bacteria</taxon>
        <taxon>Pseudomonadati</taxon>
        <taxon>Pseudomonadota</taxon>
        <taxon>Gammaproteobacteria</taxon>
        <taxon>Pasteurellales</taxon>
        <taxon>Pasteurellaceae</taxon>
        <taxon>Bibersteinia</taxon>
    </lineage>
</organism>
<dbReference type="Pfam" id="PF01501">
    <property type="entry name" value="Glyco_transf_8"/>
    <property type="match status" value="1"/>
</dbReference>
<evidence type="ECO:0000313" key="2">
    <source>
        <dbReference type="Proteomes" id="UP000078358"/>
    </source>
</evidence>
<reference evidence="1 2" key="1">
    <citation type="submission" date="2014-01" db="EMBL/GenBank/DDBJ databases">
        <authorList>
            <person name="Zuccon D."/>
        </authorList>
    </citation>
    <scope>NUCLEOTIDE SEQUENCE [LARGE SCALE GENOMIC DNA]</scope>
    <source>
        <strain evidence="1 2">Y31</strain>
    </source>
</reference>
<evidence type="ECO:0000313" key="1">
    <source>
        <dbReference type="EMBL" id="OAQ15836.1"/>
    </source>
</evidence>
<dbReference type="InterPro" id="IPR002495">
    <property type="entry name" value="Glyco_trans_8"/>
</dbReference>
<dbReference type="EMBL" id="JACI01000001">
    <property type="protein sequence ID" value="OAQ15836.1"/>
    <property type="molecule type" value="Genomic_DNA"/>
</dbReference>